<sequence>MHPYLIDGLTVLFPFEAYQCQLDYMKAVLECLIKGQNGILESPTGTGKTLSLLCASLAWLEQYKIHNLDSNEAPIQIIYASRTHSQLSQVVKEFESTDYNRMKITVLGSRDQLCIHPEVKSLENSSDKISVCREKIHRKACLFYRNFEISKPDIVKLPSMDIEDLVKTGIQKKFCPYFAARELKEKADIIFMPYNYLLDAKARRIHKINVRKSIVIFDEAHNIEQQCEDAASVMISSLDLAACLDDTTKVMQWMINSKSSEDSSTISTDDNEENNINTNALTITQDQISNLKLKIMKLEELLDEMKTTKGNIPSPGDVAFKWLKNAEIDFTAQGDIQQLQDINQFMTARSGSIFRSNGQSLLKLAEFIETVHPLDENGQPCFTFDMDAQRKSVFKVYIEEENNNNNNEQQRPSIIISKRPKKLHYWCLSPGFSMRQLCMQNTRSILLTSGTLSPIDSFKTQLAIPFDIVIQNDHIIEKNQLFAAILPRAAGNKHILTSVYKTRQNPEYQEALGQTLHNVIKNIPGGVLVFFPCYKMIDEVVATWKNNATFEIMNQRKRVIIEQRNKTKFENQMKEFNTIIENDQRGAMLFAVARGKLSEGIDFSDKTCRAVIIIGIPFAPHHDRRVIAKRHYLDEMNRRNKAGDIWYNQQAFRAINQCVGRVIRHRRDYGAVLFFDQRFGDNIDKLSKWLHPYIHTVDFTGMMKGLKNFFAEKSSNSIDQQTTHPIQQAFFPSVTHSTIMMTNITSKSINHTVLSEDILQTTLKQSIGYTVKSTEQISSDNIRNETNIVHKSLFDAISSTQRNGNTISMQNIESDDKQRDFDAMLELKRREATRTDSLPKKFLPMMGTFEETSSISNNNNNNSTLPLSTTKVSEYRELLCRLKTAMPHGVYPRFTHMLQDHKTHKTDRTIFLKLQTLLVESLAKDHHELFMDMARHISSSFRQEYIQAGQNYCLSTSTIEIQQTNENRINNKRKDLSSNDVETSQAKIVKIFFVNLLTPDYIMGGNTSQSGTTSHSKKTENNSKQNIQIYEEIFRQLSHLCTDDQYPLCIFRQGTDVSSHDRIIEAISSPIKSEEFSNLLIKLIWNNRISIPRHEITKLFHDCCMFDLKQVLTEDMKTFQTNMLDNQCFSALTNSIGPNTTSEIEQEQFYQWVRTQFPTLFYGIEMWLRNRSTSSKSNKTSQEASASNRSLMKMNNILNPTLVWLLTHNIPILYLSADNSCTTLLDRMSSVLYDRMWDHLYDSHQDGSSLNRFQHHIFGYKAPIIILFEISDGYLFCLCCDEEFKESPKHFGGIQACLFQLKPIFKLVIEGPSIIFMNTKLRGLSAPGLFIGRDLAHTFLNIDGDFFNVKHLNGEGRLAAIDVWGVGGRKSAEEQNSLRQWENRQVEKSSKVKRSYEEEEAILNMAGIETRHAQEQL</sequence>
<evidence type="ECO:0000256" key="1">
    <source>
        <dbReference type="ARBA" id="ARBA00004123"/>
    </source>
</evidence>
<evidence type="ECO:0000313" key="21">
    <source>
        <dbReference type="Proteomes" id="UP000663836"/>
    </source>
</evidence>
<dbReference type="InterPro" id="IPR006555">
    <property type="entry name" value="ATP-dep_Helicase_C"/>
</dbReference>
<dbReference type="GO" id="GO:0003678">
    <property type="term" value="F:DNA helicase activity"/>
    <property type="evidence" value="ECO:0007669"/>
    <property type="project" value="InterPro"/>
</dbReference>
<name>A0A819G1L5_9BILA</name>
<proteinExistence type="predicted"/>
<evidence type="ECO:0000256" key="17">
    <source>
        <dbReference type="SAM" id="Coils"/>
    </source>
</evidence>
<keyword evidence="7" id="KW-0347">Helicase</keyword>
<dbReference type="InterPro" id="IPR013020">
    <property type="entry name" value="Rad3/Chl1-like"/>
</dbReference>
<keyword evidence="10" id="KW-0411">Iron-sulfur</keyword>
<evidence type="ECO:0000256" key="15">
    <source>
        <dbReference type="ARBA" id="ARBA00049360"/>
    </source>
</evidence>
<dbReference type="InterPro" id="IPR045028">
    <property type="entry name" value="DinG/Rad3-like"/>
</dbReference>
<dbReference type="Gene3D" id="3.40.50.300">
    <property type="entry name" value="P-loop containing nucleotide triphosphate hydrolases"/>
    <property type="match status" value="2"/>
</dbReference>
<organism evidence="20 21">
    <name type="scientific">Rotaria sordida</name>
    <dbReference type="NCBI Taxonomy" id="392033"/>
    <lineage>
        <taxon>Eukaryota</taxon>
        <taxon>Metazoa</taxon>
        <taxon>Spiralia</taxon>
        <taxon>Gnathifera</taxon>
        <taxon>Rotifera</taxon>
        <taxon>Eurotatoria</taxon>
        <taxon>Bdelloidea</taxon>
        <taxon>Philodinida</taxon>
        <taxon>Philodinidae</taxon>
        <taxon>Rotaria</taxon>
    </lineage>
</organism>
<keyword evidence="6" id="KW-0378">Hydrolase</keyword>
<dbReference type="InterPro" id="IPR014001">
    <property type="entry name" value="Helicase_ATP-bd"/>
</dbReference>
<dbReference type="SMART" id="SM00488">
    <property type="entry name" value="DEXDc2"/>
    <property type="match status" value="1"/>
</dbReference>
<dbReference type="GO" id="GO:1904430">
    <property type="term" value="P:negative regulation of t-circle formation"/>
    <property type="evidence" value="ECO:0007669"/>
    <property type="project" value="TreeGrafter"/>
</dbReference>
<dbReference type="PROSITE" id="PS00690">
    <property type="entry name" value="DEAH_ATP_HELICASE"/>
    <property type="match status" value="1"/>
</dbReference>
<keyword evidence="14" id="KW-0539">Nucleus</keyword>
<dbReference type="GO" id="GO:0070182">
    <property type="term" value="F:DNA polymerase binding"/>
    <property type="evidence" value="ECO:0007669"/>
    <property type="project" value="TreeGrafter"/>
</dbReference>
<dbReference type="GO" id="GO:0016818">
    <property type="term" value="F:hydrolase activity, acting on acid anhydrides, in phosphorus-containing anhydrides"/>
    <property type="evidence" value="ECO:0007669"/>
    <property type="project" value="InterPro"/>
</dbReference>
<feature type="domain" description="Helicase ATP-binding" evidence="18">
    <location>
        <begin position="7"/>
        <end position="305"/>
    </location>
</feature>
<keyword evidence="3" id="KW-0479">Metal-binding</keyword>
<dbReference type="GO" id="GO:0005634">
    <property type="term" value="C:nucleus"/>
    <property type="evidence" value="ECO:0007669"/>
    <property type="project" value="UniProtKB-SubCell"/>
</dbReference>
<comment type="caution">
    <text evidence="20">The sequence shown here is derived from an EMBL/GenBank/DDBJ whole genome shotgun (WGS) entry which is preliminary data.</text>
</comment>
<dbReference type="GO" id="GO:0003677">
    <property type="term" value="F:DNA binding"/>
    <property type="evidence" value="ECO:0007669"/>
    <property type="project" value="UniProtKB-KW"/>
</dbReference>
<evidence type="ECO:0000256" key="6">
    <source>
        <dbReference type="ARBA" id="ARBA00022801"/>
    </source>
</evidence>
<dbReference type="InterPro" id="IPR006571">
    <property type="entry name" value="TLDc_dom"/>
</dbReference>
<dbReference type="GO" id="GO:0005524">
    <property type="term" value="F:ATP binding"/>
    <property type="evidence" value="ECO:0007669"/>
    <property type="project" value="UniProtKB-KW"/>
</dbReference>
<evidence type="ECO:0000256" key="13">
    <source>
        <dbReference type="ARBA" id="ARBA00023235"/>
    </source>
</evidence>
<dbReference type="Proteomes" id="UP000663836">
    <property type="component" value="Unassembled WGS sequence"/>
</dbReference>
<dbReference type="PROSITE" id="PS51886">
    <property type="entry name" value="TLDC"/>
    <property type="match status" value="1"/>
</dbReference>
<dbReference type="InterPro" id="IPR014013">
    <property type="entry name" value="Helic_SF1/SF2_ATP-bd_DinG/Rad3"/>
</dbReference>
<keyword evidence="8" id="KW-0067">ATP-binding</keyword>
<dbReference type="GO" id="GO:0046872">
    <property type="term" value="F:metal ion binding"/>
    <property type="evidence" value="ECO:0007669"/>
    <property type="project" value="UniProtKB-KW"/>
</dbReference>
<dbReference type="CDD" id="cd18788">
    <property type="entry name" value="SF2_C_XPD"/>
    <property type="match status" value="1"/>
</dbReference>
<comment type="subcellular location">
    <subcellularLocation>
        <location evidence="1">Nucleus</location>
    </subcellularLocation>
</comment>
<keyword evidence="13" id="KW-0413">Isomerase</keyword>
<dbReference type="InterPro" id="IPR002464">
    <property type="entry name" value="DNA/RNA_helicase_DEAH_CS"/>
</dbReference>
<dbReference type="CDD" id="cd17970">
    <property type="entry name" value="DEAHc_FancJ"/>
    <property type="match status" value="1"/>
</dbReference>
<dbReference type="InterPro" id="IPR057498">
    <property type="entry name" value="Rtel1_ARCH"/>
</dbReference>
<dbReference type="SMART" id="SM00491">
    <property type="entry name" value="HELICc2"/>
    <property type="match status" value="1"/>
</dbReference>
<evidence type="ECO:0000256" key="3">
    <source>
        <dbReference type="ARBA" id="ARBA00022723"/>
    </source>
</evidence>
<evidence type="ECO:0000256" key="2">
    <source>
        <dbReference type="ARBA" id="ARBA00022485"/>
    </source>
</evidence>
<dbReference type="PANTHER" id="PTHR11472:SF34">
    <property type="entry name" value="REGULATOR OF TELOMERE ELONGATION HELICASE 1"/>
    <property type="match status" value="1"/>
</dbReference>
<evidence type="ECO:0000259" key="19">
    <source>
        <dbReference type="PROSITE" id="PS51886"/>
    </source>
</evidence>
<dbReference type="PANTHER" id="PTHR11472">
    <property type="entry name" value="DNA REPAIR DEAD HELICASE RAD3/XP-D SUBFAMILY MEMBER"/>
    <property type="match status" value="1"/>
</dbReference>
<dbReference type="SMART" id="SM00487">
    <property type="entry name" value="DEXDc"/>
    <property type="match status" value="1"/>
</dbReference>
<evidence type="ECO:0000256" key="16">
    <source>
        <dbReference type="ARBA" id="ARBA00073810"/>
    </source>
</evidence>
<gene>
    <name evidence="20" type="ORF">JBS370_LOCUS19485</name>
</gene>
<evidence type="ECO:0000259" key="18">
    <source>
        <dbReference type="PROSITE" id="PS51193"/>
    </source>
</evidence>
<dbReference type="Pfam" id="PF13307">
    <property type="entry name" value="Helicase_C_2"/>
    <property type="match status" value="1"/>
</dbReference>
<dbReference type="Pfam" id="PF07534">
    <property type="entry name" value="TLD"/>
    <property type="match status" value="1"/>
</dbReference>
<dbReference type="GO" id="GO:0090657">
    <property type="term" value="P:telomeric loop disassembly"/>
    <property type="evidence" value="ECO:0007669"/>
    <property type="project" value="TreeGrafter"/>
</dbReference>
<evidence type="ECO:0000256" key="7">
    <source>
        <dbReference type="ARBA" id="ARBA00022806"/>
    </source>
</evidence>
<feature type="coiled-coil region" evidence="17">
    <location>
        <begin position="281"/>
        <end position="308"/>
    </location>
</feature>
<evidence type="ECO:0000313" key="20">
    <source>
        <dbReference type="EMBL" id="CAF3874293.1"/>
    </source>
</evidence>
<evidence type="ECO:0000256" key="14">
    <source>
        <dbReference type="ARBA" id="ARBA00023242"/>
    </source>
</evidence>
<dbReference type="InterPro" id="IPR010614">
    <property type="entry name" value="RAD3-like_helicase_DEAD"/>
</dbReference>
<evidence type="ECO:0000256" key="4">
    <source>
        <dbReference type="ARBA" id="ARBA00022741"/>
    </source>
</evidence>
<dbReference type="SMART" id="SM00584">
    <property type="entry name" value="TLDc"/>
    <property type="match status" value="1"/>
</dbReference>
<dbReference type="PROSITE" id="PS51193">
    <property type="entry name" value="HELICASE_ATP_BIND_2"/>
    <property type="match status" value="1"/>
</dbReference>
<accession>A0A819G1L5</accession>
<dbReference type="Pfam" id="PF06733">
    <property type="entry name" value="DEAD_2"/>
    <property type="match status" value="1"/>
</dbReference>
<dbReference type="NCBIfam" id="TIGR00604">
    <property type="entry name" value="rad3"/>
    <property type="match status" value="1"/>
</dbReference>
<dbReference type="GO" id="GO:0010569">
    <property type="term" value="P:regulation of double-strand break repair via homologous recombination"/>
    <property type="evidence" value="ECO:0007669"/>
    <property type="project" value="TreeGrafter"/>
</dbReference>
<keyword evidence="9" id="KW-0408">Iron</keyword>
<dbReference type="GO" id="GO:0045910">
    <property type="term" value="P:negative regulation of DNA recombination"/>
    <property type="evidence" value="ECO:0007669"/>
    <property type="project" value="TreeGrafter"/>
</dbReference>
<dbReference type="FunFam" id="3.40.50.300:FF:000431">
    <property type="entry name" value="Regulator of telomere elongation helicase 1"/>
    <property type="match status" value="1"/>
</dbReference>
<dbReference type="Pfam" id="PF23109">
    <property type="entry name" value="ARCH_RTEL1"/>
    <property type="match status" value="1"/>
</dbReference>
<keyword evidence="11" id="KW-0238">DNA-binding</keyword>
<dbReference type="InterPro" id="IPR027417">
    <property type="entry name" value="P-loop_NTPase"/>
</dbReference>
<comment type="catalytic activity">
    <reaction evidence="15">
        <text>ATP + H2O = ADP + phosphate + H(+)</text>
        <dbReference type="Rhea" id="RHEA:13065"/>
        <dbReference type="ChEBI" id="CHEBI:15377"/>
        <dbReference type="ChEBI" id="CHEBI:15378"/>
        <dbReference type="ChEBI" id="CHEBI:30616"/>
        <dbReference type="ChEBI" id="CHEBI:43474"/>
        <dbReference type="ChEBI" id="CHEBI:456216"/>
    </reaction>
</comment>
<keyword evidence="17" id="KW-0175">Coiled coil</keyword>
<keyword evidence="2" id="KW-0004">4Fe-4S</keyword>
<evidence type="ECO:0000256" key="12">
    <source>
        <dbReference type="ARBA" id="ARBA00023204"/>
    </source>
</evidence>
<evidence type="ECO:0000256" key="5">
    <source>
        <dbReference type="ARBA" id="ARBA00022763"/>
    </source>
</evidence>
<keyword evidence="4" id="KW-0547">Nucleotide-binding</keyword>
<evidence type="ECO:0000256" key="8">
    <source>
        <dbReference type="ARBA" id="ARBA00022840"/>
    </source>
</evidence>
<dbReference type="InterPro" id="IPR006554">
    <property type="entry name" value="Helicase-like_DEXD_c2"/>
</dbReference>
<evidence type="ECO:0000256" key="9">
    <source>
        <dbReference type="ARBA" id="ARBA00023004"/>
    </source>
</evidence>
<keyword evidence="12" id="KW-0234">DNA repair</keyword>
<feature type="domain" description="TLDc" evidence="19">
    <location>
        <begin position="1196"/>
        <end position="1367"/>
    </location>
</feature>
<dbReference type="GO" id="GO:0006281">
    <property type="term" value="P:DNA repair"/>
    <property type="evidence" value="ECO:0007669"/>
    <property type="project" value="UniProtKB-KW"/>
</dbReference>
<dbReference type="EMBL" id="CAJOBD010002335">
    <property type="protein sequence ID" value="CAF3874293.1"/>
    <property type="molecule type" value="Genomic_DNA"/>
</dbReference>
<dbReference type="SUPFAM" id="SSF52540">
    <property type="entry name" value="P-loop containing nucleoside triphosphate hydrolases"/>
    <property type="match status" value="1"/>
</dbReference>
<keyword evidence="5" id="KW-0227">DNA damage</keyword>
<dbReference type="GO" id="GO:0051539">
    <property type="term" value="F:4 iron, 4 sulfur cluster binding"/>
    <property type="evidence" value="ECO:0007669"/>
    <property type="project" value="UniProtKB-KW"/>
</dbReference>
<evidence type="ECO:0000256" key="10">
    <source>
        <dbReference type="ARBA" id="ARBA00023014"/>
    </source>
</evidence>
<protein>
    <recommendedName>
        <fullName evidence="16">Regulator of telomere elongation helicase 1 homolog</fullName>
    </recommendedName>
</protein>
<reference evidence="20" key="1">
    <citation type="submission" date="2021-02" db="EMBL/GenBank/DDBJ databases">
        <authorList>
            <person name="Nowell W R."/>
        </authorList>
    </citation>
    <scope>NUCLEOTIDE SEQUENCE</scope>
</reference>
<evidence type="ECO:0000256" key="11">
    <source>
        <dbReference type="ARBA" id="ARBA00023125"/>
    </source>
</evidence>